<evidence type="ECO:0000313" key="1">
    <source>
        <dbReference type="EMBL" id="VEP14253.1"/>
    </source>
</evidence>
<reference evidence="1 2" key="1">
    <citation type="submission" date="2019-01" db="EMBL/GenBank/DDBJ databases">
        <authorList>
            <person name="Brito A."/>
        </authorList>
    </citation>
    <scope>NUCLEOTIDE SEQUENCE [LARGE SCALE GENOMIC DNA]</scope>
    <source>
        <strain evidence="1">1</strain>
    </source>
</reference>
<accession>A0A563VS65</accession>
<dbReference type="RefSeq" id="WP_144872675.1">
    <property type="nucleotide sequence ID" value="NZ_LR213993.1"/>
</dbReference>
<gene>
    <name evidence="1" type="ORF">H1P_2500006</name>
</gene>
<sequence length="74" mass="8743">MNNPIQDFQHTEQTRNRLINQTVKVFTPPPKLDSLWIGVNSVITVFRHGTRDNQDYQSSDVTFYLIPFLKRFAF</sequence>
<organism evidence="1 2">
    <name type="scientific">Hyella patelloides LEGE 07179</name>
    <dbReference type="NCBI Taxonomy" id="945734"/>
    <lineage>
        <taxon>Bacteria</taxon>
        <taxon>Bacillati</taxon>
        <taxon>Cyanobacteriota</taxon>
        <taxon>Cyanophyceae</taxon>
        <taxon>Pleurocapsales</taxon>
        <taxon>Hyellaceae</taxon>
        <taxon>Hyella</taxon>
    </lineage>
</organism>
<evidence type="ECO:0000313" key="2">
    <source>
        <dbReference type="Proteomes" id="UP000320055"/>
    </source>
</evidence>
<name>A0A563VS65_9CYAN</name>
<dbReference type="AlphaFoldDB" id="A0A563VS65"/>
<protein>
    <submittedName>
        <fullName evidence="1">Uncharacterized protein</fullName>
    </submittedName>
</protein>
<dbReference type="Proteomes" id="UP000320055">
    <property type="component" value="Unassembled WGS sequence"/>
</dbReference>
<keyword evidence="2" id="KW-1185">Reference proteome</keyword>
<proteinExistence type="predicted"/>
<dbReference type="EMBL" id="CAACVJ010000169">
    <property type="protein sequence ID" value="VEP14253.1"/>
    <property type="molecule type" value="Genomic_DNA"/>
</dbReference>